<evidence type="ECO:0000313" key="5">
    <source>
        <dbReference type="Proteomes" id="UP000634667"/>
    </source>
</evidence>
<evidence type="ECO:0000313" key="4">
    <source>
        <dbReference type="EMBL" id="GGW66470.1"/>
    </source>
</evidence>
<keyword evidence="5" id="KW-1185">Reference proteome</keyword>
<feature type="transmembrane region" description="Helical" evidence="2">
    <location>
        <begin position="119"/>
        <end position="140"/>
    </location>
</feature>
<proteinExistence type="predicted"/>
<feature type="transmembrane region" description="Helical" evidence="2">
    <location>
        <begin position="48"/>
        <end position="65"/>
    </location>
</feature>
<dbReference type="PANTHER" id="PTHR34220">
    <property type="entry name" value="SENSOR HISTIDINE KINASE YPDA"/>
    <property type="match status" value="1"/>
</dbReference>
<organism evidence="4 5">
    <name type="scientific">Alishewanella tabrizica</name>
    <dbReference type="NCBI Taxonomy" id="671278"/>
    <lineage>
        <taxon>Bacteria</taxon>
        <taxon>Pseudomonadati</taxon>
        <taxon>Pseudomonadota</taxon>
        <taxon>Gammaproteobacteria</taxon>
        <taxon>Alteromonadales</taxon>
        <taxon>Alteromonadaceae</taxon>
        <taxon>Alishewanella</taxon>
    </lineage>
</organism>
<dbReference type="InterPro" id="IPR010559">
    <property type="entry name" value="Sig_transdc_His_kin_internal"/>
</dbReference>
<comment type="caution">
    <text evidence="4">The sequence shown here is derived from an EMBL/GenBank/DDBJ whole genome shotgun (WGS) entry which is preliminary data.</text>
</comment>
<sequence length="356" mass="40669">MLQRLLAYLQVDRTFLLLVFLFSYFLVISNRVKAGMLSWYTFTPEGPLMQFWAALLIFCVLRFWLNRHRSTQQQPLSLADYVRILLLALLCYLLFNNGMGFLIAALFGNISKNFNSAVLLHANLGYVVDLALYAGIYLAYIHSKQAVVYRQQLADYNAQLAELKIQQLKAQLNPHFVFNALNTLDELISVEPARASDYLNNFAELYRLSLHNSQQQVVPVMQELTFANHYFNLMQLRLGEHYQLQIQVDTNEAAAFLLPPFTLQLLLENALLHNRATAAEPMRITIELQQDKLVVTNPYQAKQSATKGNGIGLVNLSKQFLFLTGQNIEIKQSAAQFSVSLPLIPKTVEDTRKQYV</sequence>
<feature type="transmembrane region" description="Helical" evidence="2">
    <location>
        <begin position="85"/>
        <end position="107"/>
    </location>
</feature>
<evidence type="ECO:0000259" key="3">
    <source>
        <dbReference type="Pfam" id="PF06580"/>
    </source>
</evidence>
<accession>A0ABQ2WSU7</accession>
<dbReference type="InterPro" id="IPR050640">
    <property type="entry name" value="Bact_2-comp_sensor_kinase"/>
</dbReference>
<evidence type="ECO:0000256" key="1">
    <source>
        <dbReference type="SAM" id="Coils"/>
    </source>
</evidence>
<feature type="domain" description="Signal transduction histidine kinase internal region" evidence="3">
    <location>
        <begin position="164"/>
        <end position="241"/>
    </location>
</feature>
<dbReference type="Pfam" id="PF06580">
    <property type="entry name" value="His_kinase"/>
    <property type="match status" value="1"/>
</dbReference>
<dbReference type="EMBL" id="BMYR01000009">
    <property type="protein sequence ID" value="GGW66470.1"/>
    <property type="molecule type" value="Genomic_DNA"/>
</dbReference>
<keyword evidence="2" id="KW-0472">Membrane</keyword>
<reference evidence="5" key="1">
    <citation type="journal article" date="2019" name="Int. J. Syst. Evol. Microbiol.">
        <title>The Global Catalogue of Microorganisms (GCM) 10K type strain sequencing project: providing services to taxonomists for standard genome sequencing and annotation.</title>
        <authorList>
            <consortium name="The Broad Institute Genomics Platform"/>
            <consortium name="The Broad Institute Genome Sequencing Center for Infectious Disease"/>
            <person name="Wu L."/>
            <person name="Ma J."/>
        </authorList>
    </citation>
    <scope>NUCLEOTIDE SEQUENCE [LARGE SCALE GENOMIC DNA]</scope>
    <source>
        <strain evidence="5">KCTC 23723</strain>
    </source>
</reference>
<gene>
    <name evidence="4" type="ORF">GCM10008111_23050</name>
</gene>
<dbReference type="RefSeq" id="WP_189483375.1">
    <property type="nucleotide sequence ID" value="NZ_BMYR01000009.1"/>
</dbReference>
<dbReference type="PANTHER" id="PTHR34220:SF7">
    <property type="entry name" value="SENSOR HISTIDINE KINASE YPDA"/>
    <property type="match status" value="1"/>
</dbReference>
<protein>
    <recommendedName>
        <fullName evidence="3">Signal transduction histidine kinase internal region domain-containing protein</fullName>
    </recommendedName>
</protein>
<feature type="transmembrane region" description="Helical" evidence="2">
    <location>
        <begin position="7"/>
        <end position="28"/>
    </location>
</feature>
<evidence type="ECO:0000256" key="2">
    <source>
        <dbReference type="SAM" id="Phobius"/>
    </source>
</evidence>
<keyword evidence="2" id="KW-0812">Transmembrane</keyword>
<name>A0ABQ2WSU7_9ALTE</name>
<keyword evidence="2" id="KW-1133">Transmembrane helix</keyword>
<feature type="coiled-coil region" evidence="1">
    <location>
        <begin position="146"/>
        <end position="173"/>
    </location>
</feature>
<keyword evidence="1" id="KW-0175">Coiled coil</keyword>
<dbReference type="Proteomes" id="UP000634667">
    <property type="component" value="Unassembled WGS sequence"/>
</dbReference>